<proteinExistence type="predicted"/>
<dbReference type="AlphaFoldDB" id="A0A5K7YU36"/>
<dbReference type="SUPFAM" id="SSF54637">
    <property type="entry name" value="Thioesterase/thiol ester dehydrase-isomerase"/>
    <property type="match status" value="2"/>
</dbReference>
<feature type="compositionally biased region" description="Basic and acidic residues" evidence="1">
    <location>
        <begin position="147"/>
        <end position="163"/>
    </location>
</feature>
<keyword evidence="5" id="KW-1185">Reference proteome</keyword>
<feature type="domain" description="MaoC-like" evidence="2">
    <location>
        <begin position="158"/>
        <end position="257"/>
    </location>
</feature>
<dbReference type="InterPro" id="IPR054357">
    <property type="entry name" value="MFE-2_N"/>
</dbReference>
<dbReference type="GO" id="GO:0006635">
    <property type="term" value="P:fatty acid beta-oxidation"/>
    <property type="evidence" value="ECO:0007669"/>
    <property type="project" value="TreeGrafter"/>
</dbReference>
<protein>
    <submittedName>
        <fullName evidence="4">3-alpha,7-alpha,12-alpha-trihydroxy-5-beta-choles t-24-enoyl-CoA hydratase</fullName>
    </submittedName>
</protein>
<dbReference type="Gene3D" id="3.10.129.10">
    <property type="entry name" value="Hotdog Thioesterase"/>
    <property type="match status" value="1"/>
</dbReference>
<dbReference type="CDD" id="cd03448">
    <property type="entry name" value="HDE_HSD"/>
    <property type="match status" value="1"/>
</dbReference>
<dbReference type="PANTHER" id="PTHR13078">
    <property type="entry name" value="PEROXISOMAL MULTIFUNCTIONAL ENZYME TYPE 2-RELATED"/>
    <property type="match status" value="1"/>
</dbReference>
<dbReference type="Pfam" id="PF22622">
    <property type="entry name" value="MFE-2_hydrat-2_N"/>
    <property type="match status" value="1"/>
</dbReference>
<sequence length="279" mass="30241">MSLNLDIVGKAIEVEPFSYDHDTVILYALGIGAGMDELDYIYEKKLKVFPTFAVVPFIPTFLSVFVPKAGLNLFKVLHGEQKIILHKPIAPAGTIHTSMVCESIYDKGHNGAVVNVHLSSHDDSGDLIFENRAVIIDRGAGGFGGERGPKSEKIVPPKDREPDFQVEYPIPPNQTALYRLSGDKNPLHIDPSFAKKGGFEKPILQGLCTYGYAGRAIVQTVCGGEPSALKAFSARFMNVVFPGETITVAGWKREGGNYIIQVNTADGRLVLGNALAELA</sequence>
<evidence type="ECO:0000313" key="4">
    <source>
        <dbReference type="EMBL" id="BBO69794.1"/>
    </source>
</evidence>
<reference evidence="4 5" key="1">
    <citation type="submission" date="2019-11" db="EMBL/GenBank/DDBJ databases">
        <title>Comparative genomics of hydrocarbon-degrading Desulfosarcina strains.</title>
        <authorList>
            <person name="Watanabe M."/>
            <person name="Kojima H."/>
            <person name="Fukui M."/>
        </authorList>
    </citation>
    <scope>NUCLEOTIDE SEQUENCE [LARGE SCALE GENOMIC DNA]</scope>
    <source>
        <strain evidence="4 5">PL12</strain>
    </source>
</reference>
<dbReference type="GO" id="GO:0003857">
    <property type="term" value="F:(3S)-3-hydroxyacyl-CoA dehydrogenase (NAD+) activity"/>
    <property type="evidence" value="ECO:0007669"/>
    <property type="project" value="TreeGrafter"/>
</dbReference>
<accession>A0A5K7YU36</accession>
<name>A0A5K7YU36_9BACT</name>
<dbReference type="PANTHER" id="PTHR13078:SF56">
    <property type="entry name" value="PEROXISOMAL MULTIFUNCTIONAL ENZYME TYPE 2"/>
    <property type="match status" value="1"/>
</dbReference>
<dbReference type="GO" id="GO:0004300">
    <property type="term" value="F:enoyl-CoA hydratase activity"/>
    <property type="evidence" value="ECO:0007669"/>
    <property type="project" value="TreeGrafter"/>
</dbReference>
<evidence type="ECO:0000259" key="2">
    <source>
        <dbReference type="Pfam" id="PF01575"/>
    </source>
</evidence>
<dbReference type="Pfam" id="PF01575">
    <property type="entry name" value="MaoC_dehydratas"/>
    <property type="match status" value="1"/>
</dbReference>
<evidence type="ECO:0000259" key="3">
    <source>
        <dbReference type="Pfam" id="PF22622"/>
    </source>
</evidence>
<evidence type="ECO:0000256" key="1">
    <source>
        <dbReference type="SAM" id="MobiDB-lite"/>
    </source>
</evidence>
<dbReference type="Proteomes" id="UP000427906">
    <property type="component" value="Chromosome"/>
</dbReference>
<feature type="domain" description="Peroxisomal multifunctional enzyme type 2-like N-terminal" evidence="3">
    <location>
        <begin position="17"/>
        <end position="139"/>
    </location>
</feature>
<dbReference type="GO" id="GO:0044594">
    <property type="term" value="F:17-beta-hydroxysteroid dehydrogenase (NAD+) activity"/>
    <property type="evidence" value="ECO:0007669"/>
    <property type="project" value="TreeGrafter"/>
</dbReference>
<dbReference type="InterPro" id="IPR029069">
    <property type="entry name" value="HotDog_dom_sf"/>
</dbReference>
<gene>
    <name evidence="4" type="ORF">DSCA_37240</name>
</gene>
<dbReference type="InterPro" id="IPR002539">
    <property type="entry name" value="MaoC-like_dom"/>
</dbReference>
<organism evidence="4 5">
    <name type="scientific">Desulfosarcina alkanivorans</name>
    <dbReference type="NCBI Taxonomy" id="571177"/>
    <lineage>
        <taxon>Bacteria</taxon>
        <taxon>Pseudomonadati</taxon>
        <taxon>Thermodesulfobacteriota</taxon>
        <taxon>Desulfobacteria</taxon>
        <taxon>Desulfobacterales</taxon>
        <taxon>Desulfosarcinaceae</taxon>
        <taxon>Desulfosarcina</taxon>
    </lineage>
</organism>
<dbReference type="EMBL" id="AP021874">
    <property type="protein sequence ID" value="BBO69794.1"/>
    <property type="molecule type" value="Genomic_DNA"/>
</dbReference>
<evidence type="ECO:0000313" key="5">
    <source>
        <dbReference type="Proteomes" id="UP000427906"/>
    </source>
</evidence>
<dbReference type="KEGG" id="dalk:DSCA_37240"/>
<dbReference type="RefSeq" id="WP_155317799.1">
    <property type="nucleotide sequence ID" value="NZ_AP021874.1"/>
</dbReference>
<dbReference type="OrthoDB" id="9802564at2"/>
<feature type="region of interest" description="Disordered" evidence="1">
    <location>
        <begin position="146"/>
        <end position="165"/>
    </location>
</feature>